<name>A0A238D7C4_THIDL</name>
<dbReference type="EMBL" id="FLMQ01000056">
    <property type="protein sequence ID" value="SBP89207.1"/>
    <property type="molecule type" value="Genomic_DNA"/>
</dbReference>
<organism evidence="1 2">
    <name type="scientific">Thiomonas delicata</name>
    <name type="common">Thiomonas cuprina</name>
    <dbReference type="NCBI Taxonomy" id="364030"/>
    <lineage>
        <taxon>Bacteria</taxon>
        <taxon>Pseudomonadati</taxon>
        <taxon>Pseudomonadota</taxon>
        <taxon>Betaproteobacteria</taxon>
        <taxon>Burkholderiales</taxon>
        <taxon>Thiomonas</taxon>
    </lineage>
</organism>
<reference evidence="1 2" key="1">
    <citation type="submission" date="2016-06" db="EMBL/GenBank/DDBJ databases">
        <authorList>
            <person name="Kjaerup R.B."/>
            <person name="Dalgaard T.S."/>
            <person name="Juul-Madsen H.R."/>
        </authorList>
    </citation>
    <scope>NUCLEOTIDE SEQUENCE [LARGE SCALE GENOMIC DNA]</scope>
    <source>
        <strain evidence="1 2">DSM 16361</strain>
    </source>
</reference>
<protein>
    <submittedName>
        <fullName evidence="1">Uncharacterized protein</fullName>
    </submittedName>
</protein>
<evidence type="ECO:0000313" key="2">
    <source>
        <dbReference type="Proteomes" id="UP000214566"/>
    </source>
</evidence>
<dbReference type="AlphaFoldDB" id="A0A238D7C4"/>
<sequence>MCEDDAADLTLAGAVLADAPVRADLAEVADGKAAEEALVLALAGADLDWVILVFLGWSSCAGRAMESG</sequence>
<evidence type="ECO:0000313" key="1">
    <source>
        <dbReference type="EMBL" id="SBP89207.1"/>
    </source>
</evidence>
<gene>
    <name evidence="1" type="ORF">THIARS_70827</name>
</gene>
<dbReference type="Proteomes" id="UP000214566">
    <property type="component" value="Unassembled WGS sequence"/>
</dbReference>
<proteinExistence type="predicted"/>
<keyword evidence="2" id="KW-1185">Reference proteome</keyword>
<accession>A0A238D7C4</accession>